<evidence type="ECO:0000256" key="4">
    <source>
        <dbReference type="SAM" id="Coils"/>
    </source>
</evidence>
<evidence type="ECO:0000256" key="2">
    <source>
        <dbReference type="ARBA" id="ARBA00023034"/>
    </source>
</evidence>
<dbReference type="InterPro" id="IPR022092">
    <property type="entry name" value="TMF_DNA-bd"/>
</dbReference>
<name>A0A1B7XZK5_COLHI</name>
<dbReference type="GeneID" id="28870958"/>
<comment type="caution">
    <text evidence="7">The sequence shown here is derived from an EMBL/GenBank/DDBJ whole genome shotgun (WGS) entry which is preliminary data.</text>
</comment>
<feature type="compositionally biased region" description="Basic and acidic residues" evidence="5">
    <location>
        <begin position="604"/>
        <end position="620"/>
    </location>
</feature>
<feature type="compositionally biased region" description="Basic and acidic residues" evidence="5">
    <location>
        <begin position="529"/>
        <end position="551"/>
    </location>
</feature>
<feature type="compositionally biased region" description="Polar residues" evidence="5">
    <location>
        <begin position="639"/>
        <end position="668"/>
    </location>
</feature>
<dbReference type="Proteomes" id="UP000092177">
    <property type="component" value="Chromosome 8"/>
</dbReference>
<keyword evidence="2" id="KW-0333">Golgi apparatus</keyword>
<comment type="subcellular location">
    <subcellularLocation>
        <location evidence="1">Golgi apparatus</location>
    </subcellularLocation>
</comment>
<dbReference type="InterPro" id="IPR022091">
    <property type="entry name" value="TMF_TATA-bd"/>
</dbReference>
<dbReference type="InterPro" id="IPR052602">
    <property type="entry name" value="Growth_transcription_reg"/>
</dbReference>
<dbReference type="AlphaFoldDB" id="A0A1B7XZK5"/>
<evidence type="ECO:0000313" key="8">
    <source>
        <dbReference type="Proteomes" id="UP000092177"/>
    </source>
</evidence>
<dbReference type="SUPFAM" id="SSF57997">
    <property type="entry name" value="Tropomyosin"/>
    <property type="match status" value="1"/>
</dbReference>
<dbReference type="GO" id="GO:0005794">
    <property type="term" value="C:Golgi apparatus"/>
    <property type="evidence" value="ECO:0007669"/>
    <property type="project" value="UniProtKB-SubCell"/>
</dbReference>
<feature type="region of interest" description="Disordered" evidence="5">
    <location>
        <begin position="30"/>
        <end position="157"/>
    </location>
</feature>
<dbReference type="Pfam" id="PF12329">
    <property type="entry name" value="TMF_DNA_bd"/>
    <property type="match status" value="1"/>
</dbReference>
<organism evidence="7 8">
    <name type="scientific">Colletotrichum higginsianum (strain IMI 349063)</name>
    <name type="common">Crucifer anthracnose fungus</name>
    <dbReference type="NCBI Taxonomy" id="759273"/>
    <lineage>
        <taxon>Eukaryota</taxon>
        <taxon>Fungi</taxon>
        <taxon>Dikarya</taxon>
        <taxon>Ascomycota</taxon>
        <taxon>Pezizomycotina</taxon>
        <taxon>Sordariomycetes</taxon>
        <taxon>Hypocreomycetidae</taxon>
        <taxon>Glomerellales</taxon>
        <taxon>Glomerellaceae</taxon>
        <taxon>Colletotrichum</taxon>
        <taxon>Colletotrichum destructivum species complex</taxon>
    </lineage>
</organism>
<feature type="coiled-coil region" evidence="4">
    <location>
        <begin position="228"/>
        <end position="262"/>
    </location>
</feature>
<feature type="compositionally biased region" description="Low complexity" evidence="5">
    <location>
        <begin position="118"/>
        <end position="138"/>
    </location>
</feature>
<feature type="compositionally biased region" description="Polar residues" evidence="5">
    <location>
        <begin position="53"/>
        <end position="65"/>
    </location>
</feature>
<dbReference type="EMBL" id="LTAN01000008">
    <property type="protein sequence ID" value="OBR05174.1"/>
    <property type="molecule type" value="Genomic_DNA"/>
</dbReference>
<dbReference type="PANTHER" id="PTHR46515:SF1">
    <property type="entry name" value="TATA ELEMENT MODULATORY FACTOR"/>
    <property type="match status" value="1"/>
</dbReference>
<dbReference type="PANTHER" id="PTHR46515">
    <property type="entry name" value="TATA ELEMENT MODULATORY FACTOR TMF1"/>
    <property type="match status" value="1"/>
</dbReference>
<evidence type="ECO:0000259" key="6">
    <source>
        <dbReference type="Pfam" id="PF12325"/>
    </source>
</evidence>
<feature type="region of interest" description="Disordered" evidence="5">
    <location>
        <begin position="529"/>
        <end position="552"/>
    </location>
</feature>
<feature type="coiled-coil region" evidence="4">
    <location>
        <begin position="363"/>
        <end position="455"/>
    </location>
</feature>
<reference evidence="8" key="1">
    <citation type="journal article" date="2017" name="BMC Genomics">
        <title>Gapless genome assembly of Colletotrichum higginsianum reveals chromosome structure and association of transposable elements with secondary metabolite gene clusters.</title>
        <authorList>
            <person name="Dallery J.-F."/>
            <person name="Lapalu N."/>
            <person name="Zampounis A."/>
            <person name="Pigne S."/>
            <person name="Luyten I."/>
            <person name="Amselem J."/>
            <person name="Wittenberg A.H.J."/>
            <person name="Zhou S."/>
            <person name="de Queiroz M.V."/>
            <person name="Robin G.P."/>
            <person name="Auger A."/>
            <person name="Hainaut M."/>
            <person name="Henrissat B."/>
            <person name="Kim K.-T."/>
            <person name="Lee Y.-H."/>
            <person name="Lespinet O."/>
            <person name="Schwartz D.C."/>
            <person name="Thon M.R."/>
            <person name="O'Connell R.J."/>
        </authorList>
    </citation>
    <scope>NUCLEOTIDE SEQUENCE [LARGE SCALE GENOMIC DNA]</scope>
    <source>
        <strain evidence="8">IMI 349063</strain>
    </source>
</reference>
<dbReference type="KEGG" id="chig:CH63R_11877"/>
<evidence type="ECO:0000256" key="1">
    <source>
        <dbReference type="ARBA" id="ARBA00004555"/>
    </source>
</evidence>
<evidence type="ECO:0000256" key="5">
    <source>
        <dbReference type="SAM" id="MobiDB-lite"/>
    </source>
</evidence>
<dbReference type="Pfam" id="PF12325">
    <property type="entry name" value="TMF_TATA_bd"/>
    <property type="match status" value="1"/>
</dbReference>
<gene>
    <name evidence="7" type="ORF">CH63R_11877</name>
</gene>
<dbReference type="OrthoDB" id="74178at2759"/>
<protein>
    <submittedName>
        <fullName evidence="7">M protein repeat protein</fullName>
    </submittedName>
</protein>
<proteinExistence type="predicted"/>
<keyword evidence="8" id="KW-1185">Reference proteome</keyword>
<evidence type="ECO:0000313" key="7">
    <source>
        <dbReference type="EMBL" id="OBR05174.1"/>
    </source>
</evidence>
<feature type="compositionally biased region" description="Polar residues" evidence="5">
    <location>
        <begin position="81"/>
        <end position="99"/>
    </location>
</feature>
<dbReference type="RefSeq" id="XP_018153692.1">
    <property type="nucleotide sequence ID" value="XM_018306851.1"/>
</dbReference>
<feature type="compositionally biased region" description="Low complexity" evidence="5">
    <location>
        <begin position="41"/>
        <end position="50"/>
    </location>
</feature>
<accession>A0A1B7XZK5</accession>
<keyword evidence="3 4" id="KW-0175">Coiled coil</keyword>
<feature type="coiled-coil region" evidence="4">
    <location>
        <begin position="757"/>
        <end position="857"/>
    </location>
</feature>
<evidence type="ECO:0000256" key="3">
    <source>
        <dbReference type="ARBA" id="ARBA00023054"/>
    </source>
</evidence>
<feature type="compositionally biased region" description="Basic and acidic residues" evidence="5">
    <location>
        <begin position="66"/>
        <end position="75"/>
    </location>
</feature>
<dbReference type="GO" id="GO:0005783">
    <property type="term" value="C:endoplasmic reticulum"/>
    <property type="evidence" value="ECO:0007669"/>
    <property type="project" value="TreeGrafter"/>
</dbReference>
<feature type="region of interest" description="Disordered" evidence="5">
    <location>
        <begin position="592"/>
        <end position="723"/>
    </location>
</feature>
<sequence length="860" mass="94314">MAAPAKSTRWGSFLQQAVAGVEARLDNILAEGENGSNLPQSAPASAPAPAKEQQINQPRSSTSSRTNDRLQERLAKAMAVKNNQASDARSIASDPQSARPSVDGGRPGVGMLQMDRNAPGSPVSSSALASPPAEATAPDNPTQPKPQPKSASPRCSQDYIRSQTTAKIEVQSETTSAGVTDACDTIAEPVMSETTSFQNAAGTDHQCTQCSVLRARVEALETMAGQAAKEQQEEIHRHVEQFEALQAKLQFLARDATDAARKSATAAPAGSHERKLAERDEKIAVLMEEGRNLAAMEQKHRTIIRKLRSQITGDEKTATELRARHDKLIVDMETLRTRANRVEELEQSNQALLIHSNGMQDELNALRAEVSANQSVIQRLRDDLRKASDQAHSAVAMANEEALAAEKRRVKDLEDTIAVLQVEKNLAADRAKVAAAEAEEMAVRAAERIRMVEIEMKTEIQAMEGKLEAMRALAEEASSGAVGDSQAKLLRQVETLQTQHAIAAENWQGIEASLIARVGNLERERDDALRRESEMRKKARETASRCKRQDEELQELTSKFPNHQRDIEAYKERIDALQKRADAAEAALSQAKSELEKQQQTVWKGERTDSDRRPWIEDHLSGPGSRIHSRPESPLLSVPTRTMSNDLLLLQSTSGKGRKISTPTNGTDGFQEGSSGGRRMSSQPPTRPPMQPSGSSRPVAPSITSFELPPDSLPTPTSHAGEKEDMFDGVETFSSPRMVQDMVSVSTVGAGPSVQLVERMSAAIRRLEAEKVTSREELTRISGQRDEARAEIVSLMKELESNKTASKRVAELESQVEDLNSRYQTTLELLGEKSELVDELRADVQDVKAMYRDLVERTVR</sequence>
<dbReference type="VEuPathDB" id="FungiDB:CH63R_11877"/>
<feature type="domain" description="TATA element modulatory factor 1 TATA binding" evidence="6">
    <location>
        <begin position="744"/>
        <end position="857"/>
    </location>
</feature>